<comment type="caution">
    <text evidence="7">The sequence shown here is derived from an EMBL/GenBank/DDBJ whole genome shotgun (WGS) entry which is preliminary data.</text>
</comment>
<feature type="transmembrane region" description="Helical" evidence="5">
    <location>
        <begin position="290"/>
        <end position="308"/>
    </location>
</feature>
<organism evidence="7 8">
    <name type="scientific">Rhodopirellula bahusiensis</name>
    <dbReference type="NCBI Taxonomy" id="2014065"/>
    <lineage>
        <taxon>Bacteria</taxon>
        <taxon>Pseudomonadati</taxon>
        <taxon>Planctomycetota</taxon>
        <taxon>Planctomycetia</taxon>
        <taxon>Pirellulales</taxon>
        <taxon>Pirellulaceae</taxon>
        <taxon>Rhodopirellula</taxon>
    </lineage>
</organism>
<evidence type="ECO:0000256" key="2">
    <source>
        <dbReference type="ARBA" id="ARBA00022692"/>
    </source>
</evidence>
<feature type="domain" description="SLC26A/SulP transporter" evidence="6">
    <location>
        <begin position="18"/>
        <end position="384"/>
    </location>
</feature>
<sequence>MTNFHRATYWSSIIKSPKQDFLASIVVFLVALPLCMGIAIASGVPVAAGLITGIVGGLVVGWFAGAPLQVSGPAAGLTVIVYQVVNEHGLLALGAVVLIAGTLQLIAGALRLGRWFRAVSPAVIHGMLAGVGVLIVSSQFHVMLDDSPKQIGLANLASIPAAAYGALVERNAAAGIGVMAIACLMAWKTLAKGRFALVPAPLIAIVVAAVMAGTMGLPVARVQMPDSLSSAIHLPSLELLQSVPLNVLLQAGVLIAIVASAETLLCAAAVEKMKPEVKTDYDRELVAQGIGNIVCGALGALPMTGVIVRSSANVESGGQTRSSAILHGAWLLVFVVALGSMVRLIPTAGLAAILVYTGFKLINVQEIKRLKSYGWSEVGVYAATLCTIIATDLLTGVIVGIALSVAKLLIRFSHLNALIVHGEGDYCLLHLSGAATFLRLPVLASSLDRISPGEEVHVDFEQLDHIDHACMDLLMSFAQRHEQTGGTLIIDWGTLHAQVHGISESTKVDSESDKHLRRRIAA</sequence>
<dbReference type="GeneID" id="90608794"/>
<keyword evidence="3 5" id="KW-1133">Transmembrane helix</keyword>
<feature type="transmembrane region" description="Helical" evidence="5">
    <location>
        <begin position="47"/>
        <end position="68"/>
    </location>
</feature>
<feature type="transmembrane region" description="Helical" evidence="5">
    <location>
        <begin position="89"/>
        <end position="110"/>
    </location>
</feature>
<feature type="transmembrane region" description="Helical" evidence="5">
    <location>
        <begin position="151"/>
        <end position="167"/>
    </location>
</feature>
<dbReference type="InterPro" id="IPR001902">
    <property type="entry name" value="SLC26A/SulP_fam"/>
</dbReference>
<proteinExistence type="predicted"/>
<evidence type="ECO:0000256" key="1">
    <source>
        <dbReference type="ARBA" id="ARBA00004141"/>
    </source>
</evidence>
<dbReference type="OrthoDB" id="9769739at2"/>
<dbReference type="Proteomes" id="UP000225740">
    <property type="component" value="Unassembled WGS sequence"/>
</dbReference>
<dbReference type="GO" id="GO:0055085">
    <property type="term" value="P:transmembrane transport"/>
    <property type="evidence" value="ECO:0007669"/>
    <property type="project" value="InterPro"/>
</dbReference>
<keyword evidence="4 5" id="KW-0472">Membrane</keyword>
<feature type="transmembrane region" description="Helical" evidence="5">
    <location>
        <begin position="247"/>
        <end position="270"/>
    </location>
</feature>
<feature type="transmembrane region" description="Helical" evidence="5">
    <location>
        <begin position="21"/>
        <end position="41"/>
    </location>
</feature>
<dbReference type="InterPro" id="IPR011547">
    <property type="entry name" value="SLC26A/SulP_dom"/>
</dbReference>
<dbReference type="Gene3D" id="3.30.750.24">
    <property type="entry name" value="STAS domain"/>
    <property type="match status" value="1"/>
</dbReference>
<evidence type="ECO:0000313" key="8">
    <source>
        <dbReference type="Proteomes" id="UP000225740"/>
    </source>
</evidence>
<dbReference type="InterPro" id="IPR036513">
    <property type="entry name" value="STAS_dom_sf"/>
</dbReference>
<dbReference type="PANTHER" id="PTHR11814">
    <property type="entry name" value="SULFATE TRANSPORTER"/>
    <property type="match status" value="1"/>
</dbReference>
<evidence type="ECO:0000256" key="4">
    <source>
        <dbReference type="ARBA" id="ARBA00023136"/>
    </source>
</evidence>
<dbReference type="Pfam" id="PF00916">
    <property type="entry name" value="Sulfate_transp"/>
    <property type="match status" value="1"/>
</dbReference>
<accession>A0A2G1W7Q4</accession>
<feature type="transmembrane region" description="Helical" evidence="5">
    <location>
        <begin position="202"/>
        <end position="220"/>
    </location>
</feature>
<feature type="transmembrane region" description="Helical" evidence="5">
    <location>
        <begin position="378"/>
        <end position="403"/>
    </location>
</feature>
<feature type="transmembrane region" description="Helical" evidence="5">
    <location>
        <begin position="122"/>
        <end position="144"/>
    </location>
</feature>
<reference evidence="7 8" key="1">
    <citation type="submission" date="2017-06" db="EMBL/GenBank/DDBJ databases">
        <title>Description of Rhodopirellula bahusiensis sp. nov.</title>
        <authorList>
            <person name="Kizina J."/>
            <person name="Harder J."/>
        </authorList>
    </citation>
    <scope>NUCLEOTIDE SEQUENCE [LARGE SCALE GENOMIC DNA]</scope>
    <source>
        <strain evidence="7 8">SWK21</strain>
    </source>
</reference>
<evidence type="ECO:0000313" key="7">
    <source>
        <dbReference type="EMBL" id="PHQ35067.1"/>
    </source>
</evidence>
<evidence type="ECO:0000256" key="3">
    <source>
        <dbReference type="ARBA" id="ARBA00022989"/>
    </source>
</evidence>
<dbReference type="GO" id="GO:0016020">
    <property type="term" value="C:membrane"/>
    <property type="evidence" value="ECO:0007669"/>
    <property type="project" value="UniProtKB-SubCell"/>
</dbReference>
<dbReference type="RefSeq" id="WP_099260828.1">
    <property type="nucleotide sequence ID" value="NZ_NIZW01000008.1"/>
</dbReference>
<protein>
    <submittedName>
        <fullName evidence="7">SulP family inorganic anion transporter</fullName>
    </submittedName>
</protein>
<keyword evidence="2 5" id="KW-0812">Transmembrane</keyword>
<name>A0A2G1W7Q4_9BACT</name>
<feature type="transmembrane region" description="Helical" evidence="5">
    <location>
        <begin position="328"/>
        <end position="357"/>
    </location>
</feature>
<comment type="subcellular location">
    <subcellularLocation>
        <location evidence="1">Membrane</location>
        <topology evidence="1">Multi-pass membrane protein</topology>
    </subcellularLocation>
</comment>
<evidence type="ECO:0000256" key="5">
    <source>
        <dbReference type="SAM" id="Phobius"/>
    </source>
</evidence>
<feature type="transmembrane region" description="Helical" evidence="5">
    <location>
        <begin position="173"/>
        <end position="190"/>
    </location>
</feature>
<evidence type="ECO:0000259" key="6">
    <source>
        <dbReference type="Pfam" id="PF00916"/>
    </source>
</evidence>
<dbReference type="EMBL" id="NIZW01000008">
    <property type="protein sequence ID" value="PHQ35067.1"/>
    <property type="molecule type" value="Genomic_DNA"/>
</dbReference>
<keyword evidence="8" id="KW-1185">Reference proteome</keyword>
<dbReference type="SUPFAM" id="SSF52091">
    <property type="entry name" value="SpoIIaa-like"/>
    <property type="match status" value="1"/>
</dbReference>
<gene>
    <name evidence="7" type="ORF">CEE69_11615</name>
</gene>
<dbReference type="AlphaFoldDB" id="A0A2G1W7Q4"/>